<evidence type="ECO:0000259" key="2">
    <source>
        <dbReference type="PROSITE" id="PS50943"/>
    </source>
</evidence>
<reference evidence="3 4" key="1">
    <citation type="submission" date="2018-06" db="EMBL/GenBank/DDBJ databases">
        <title>Genomic Encyclopedia of Archaeal and Bacterial Type Strains, Phase II (KMG-II): from individual species to whole genera.</title>
        <authorList>
            <person name="Goeker M."/>
        </authorList>
    </citation>
    <scope>NUCLEOTIDE SEQUENCE [LARGE SCALE GENOMIC DNA]</scope>
    <source>
        <strain evidence="3 4">DSM 17205</strain>
    </source>
</reference>
<evidence type="ECO:0000313" key="3">
    <source>
        <dbReference type="EMBL" id="PZX44239.1"/>
    </source>
</evidence>
<dbReference type="CDD" id="cd00093">
    <property type="entry name" value="HTH_XRE"/>
    <property type="match status" value="1"/>
</dbReference>
<dbReference type="Proteomes" id="UP000248584">
    <property type="component" value="Unassembled WGS sequence"/>
</dbReference>
<organism evidence="3 4">
    <name type="scientific">Nonlabens dokdonensis</name>
    <dbReference type="NCBI Taxonomy" id="328515"/>
    <lineage>
        <taxon>Bacteria</taxon>
        <taxon>Pseudomonadati</taxon>
        <taxon>Bacteroidota</taxon>
        <taxon>Flavobacteriia</taxon>
        <taxon>Flavobacteriales</taxon>
        <taxon>Flavobacteriaceae</taxon>
        <taxon>Nonlabens</taxon>
    </lineage>
</organism>
<accession>A0ABX5Q2F8</accession>
<dbReference type="PROSITE" id="PS50943">
    <property type="entry name" value="HTH_CROC1"/>
    <property type="match status" value="1"/>
</dbReference>
<dbReference type="Pfam" id="PF01381">
    <property type="entry name" value="HTH_3"/>
    <property type="match status" value="1"/>
</dbReference>
<dbReference type="InterPro" id="IPR001387">
    <property type="entry name" value="Cro/C1-type_HTH"/>
</dbReference>
<keyword evidence="1 3" id="KW-0238">DNA-binding</keyword>
<dbReference type="Gene3D" id="1.10.260.40">
    <property type="entry name" value="lambda repressor-like DNA-binding domains"/>
    <property type="match status" value="1"/>
</dbReference>
<feature type="domain" description="HTH cro/C1-type" evidence="2">
    <location>
        <begin position="9"/>
        <end position="63"/>
    </location>
</feature>
<dbReference type="PANTHER" id="PTHR46797:SF1">
    <property type="entry name" value="METHYLPHOSPHONATE SYNTHASE"/>
    <property type="match status" value="1"/>
</dbReference>
<gene>
    <name evidence="3" type="ORF">LX97_01249</name>
</gene>
<dbReference type="SUPFAM" id="SSF47413">
    <property type="entry name" value="lambda repressor-like DNA-binding domains"/>
    <property type="match status" value="1"/>
</dbReference>
<dbReference type="EMBL" id="QKZR01000001">
    <property type="protein sequence ID" value="PZX44239.1"/>
    <property type="molecule type" value="Genomic_DNA"/>
</dbReference>
<sequence>MNNKIGFRIKQTRERKSISQEAMALQMDITQSNYGRLEKNDSRLTVPKVQKIAEILEVSIAYLFNEKTSKSIFQNNNTHAKVYNTDIIESVINADKEHITSLKEEIAYLRQLLKGKS</sequence>
<dbReference type="RefSeq" id="WP_015362086.1">
    <property type="nucleotide sequence ID" value="NZ_QKZR01000001.1"/>
</dbReference>
<evidence type="ECO:0000313" key="4">
    <source>
        <dbReference type="Proteomes" id="UP000248584"/>
    </source>
</evidence>
<name>A0ABX5Q2F8_9FLAO</name>
<dbReference type="SMART" id="SM00530">
    <property type="entry name" value="HTH_XRE"/>
    <property type="match status" value="1"/>
</dbReference>
<evidence type="ECO:0000256" key="1">
    <source>
        <dbReference type="ARBA" id="ARBA00023125"/>
    </source>
</evidence>
<protein>
    <submittedName>
        <fullName evidence="3">DNA-binding XRE family transcriptional regulator</fullName>
    </submittedName>
</protein>
<proteinExistence type="predicted"/>
<dbReference type="InterPro" id="IPR050807">
    <property type="entry name" value="TransReg_Diox_bact_type"/>
</dbReference>
<dbReference type="GO" id="GO:0003677">
    <property type="term" value="F:DNA binding"/>
    <property type="evidence" value="ECO:0007669"/>
    <property type="project" value="UniProtKB-KW"/>
</dbReference>
<dbReference type="PANTHER" id="PTHR46797">
    <property type="entry name" value="HTH-TYPE TRANSCRIPTIONAL REGULATOR"/>
    <property type="match status" value="1"/>
</dbReference>
<comment type="caution">
    <text evidence="3">The sequence shown here is derived from an EMBL/GenBank/DDBJ whole genome shotgun (WGS) entry which is preliminary data.</text>
</comment>
<dbReference type="InterPro" id="IPR010982">
    <property type="entry name" value="Lambda_DNA-bd_dom_sf"/>
</dbReference>
<keyword evidence="4" id="KW-1185">Reference proteome</keyword>